<dbReference type="KEGG" id="tsin:OXH18_02745"/>
<sequence>MEQNQLDRLRKEFERLYRQADFEQPGGFNEVESSQAGSEHLQGWRQRLQQIWQSVSRFFTEEIDDSTHSDPFWWQVHSWRTGVYAPIFHDETSHEAKAWLEGLYQRSSNESDRH</sequence>
<organism evidence="1 2">
    <name type="scientific">Thermocoleostomius sinensis A174</name>
    <dbReference type="NCBI Taxonomy" id="2016057"/>
    <lineage>
        <taxon>Bacteria</taxon>
        <taxon>Bacillati</taxon>
        <taxon>Cyanobacteriota</taxon>
        <taxon>Cyanophyceae</taxon>
        <taxon>Oculatellales</taxon>
        <taxon>Oculatellaceae</taxon>
        <taxon>Thermocoleostomius</taxon>
    </lineage>
</organism>
<dbReference type="EMBL" id="CP113797">
    <property type="protein sequence ID" value="WAL60934.1"/>
    <property type="molecule type" value="Genomic_DNA"/>
</dbReference>
<name>A0A9E9C812_9CYAN</name>
<dbReference type="RefSeq" id="WP_268610890.1">
    <property type="nucleotide sequence ID" value="NZ_CP113797.1"/>
</dbReference>
<dbReference type="Proteomes" id="UP001163152">
    <property type="component" value="Chromosome"/>
</dbReference>
<accession>A0A9E9C812</accession>
<evidence type="ECO:0000313" key="2">
    <source>
        <dbReference type="Proteomes" id="UP001163152"/>
    </source>
</evidence>
<reference evidence="1" key="1">
    <citation type="submission" date="2022-12" db="EMBL/GenBank/DDBJ databases">
        <title>Polyphasic identification of a Novel Hot-Spring Cyanobacterium Ocullathermofonsia sinensis gen nov. sp. nov. and Genomic Insights on its Adaptations to the Thermal Habitat.</title>
        <authorList>
            <person name="Daroch M."/>
            <person name="Tang J."/>
            <person name="Jiang Y."/>
        </authorList>
    </citation>
    <scope>NUCLEOTIDE SEQUENCE</scope>
    <source>
        <strain evidence="1">PKUAC-SCTA174</strain>
    </source>
</reference>
<dbReference type="AlphaFoldDB" id="A0A9E9C812"/>
<protein>
    <submittedName>
        <fullName evidence="1">Uncharacterized protein</fullName>
    </submittedName>
</protein>
<evidence type="ECO:0000313" key="1">
    <source>
        <dbReference type="EMBL" id="WAL60934.1"/>
    </source>
</evidence>
<gene>
    <name evidence="1" type="ORF">OXH18_02745</name>
</gene>
<proteinExistence type="predicted"/>
<keyword evidence="2" id="KW-1185">Reference proteome</keyword>